<evidence type="ECO:0000256" key="1">
    <source>
        <dbReference type="ARBA" id="ARBA00022723"/>
    </source>
</evidence>
<comment type="similarity">
    <text evidence="4">Belongs to the cyclic nucleotide phosphodiesterase class-III family.</text>
</comment>
<evidence type="ECO:0000259" key="5">
    <source>
        <dbReference type="Pfam" id="PF00149"/>
    </source>
</evidence>
<dbReference type="GO" id="GO:0016787">
    <property type="term" value="F:hydrolase activity"/>
    <property type="evidence" value="ECO:0007669"/>
    <property type="project" value="UniProtKB-KW"/>
</dbReference>
<dbReference type="STRING" id="861298.SAMN04488136_11750"/>
<proteinExistence type="inferred from homology"/>
<dbReference type="PANTHER" id="PTHR42988">
    <property type="entry name" value="PHOSPHOHYDROLASE"/>
    <property type="match status" value="1"/>
</dbReference>
<gene>
    <name evidence="6" type="ORF">SAMN04488136_11750</name>
</gene>
<protein>
    <submittedName>
        <fullName evidence="6">3',5'-cyclic AMP phosphodiesterase CpdA</fullName>
    </submittedName>
</protein>
<evidence type="ECO:0000313" key="6">
    <source>
        <dbReference type="EMBL" id="SDH48387.1"/>
    </source>
</evidence>
<sequence>MKFIHLSDIHIGQSHNLENFASIVDWIVAFQSVHQSKVVIITGDIVDDGALGQYREAKQQIDKLTHAGLQVLCTPGNHDYGANGIVESEECVARFKKYISGDVDYPLRVDIDDHSFILIDSMLEEMNNYKLWGAQGEIGKAQLSELDRILNEINHSQQQRKIIVALHHHPFYYNYFQKLRDDELFKKVIIDEEKQRSRIDAIVFGHKHVAHRFVEKEQKYKLDLIYSAGASIERSGAGKLTIPVLDCMCGEIVVHDID</sequence>
<dbReference type="InterPro" id="IPR029052">
    <property type="entry name" value="Metallo-depent_PP-like"/>
</dbReference>
<dbReference type="RefSeq" id="WP_093275293.1">
    <property type="nucleotide sequence ID" value="NZ_FNDD01000017.1"/>
</dbReference>
<dbReference type="AlphaFoldDB" id="A0A1G8CS66"/>
<feature type="domain" description="Calcineurin-like phosphoesterase" evidence="5">
    <location>
        <begin position="1"/>
        <end position="209"/>
    </location>
</feature>
<keyword evidence="1" id="KW-0479">Metal-binding</keyword>
<evidence type="ECO:0000256" key="2">
    <source>
        <dbReference type="ARBA" id="ARBA00022801"/>
    </source>
</evidence>
<evidence type="ECO:0000256" key="4">
    <source>
        <dbReference type="ARBA" id="ARBA00025742"/>
    </source>
</evidence>
<dbReference type="SUPFAM" id="SSF56300">
    <property type="entry name" value="Metallo-dependent phosphatases"/>
    <property type="match status" value="1"/>
</dbReference>
<organism evidence="6 7">
    <name type="scientific">Vibrio xiamenensis</name>
    <dbReference type="NCBI Taxonomy" id="861298"/>
    <lineage>
        <taxon>Bacteria</taxon>
        <taxon>Pseudomonadati</taxon>
        <taxon>Pseudomonadota</taxon>
        <taxon>Gammaproteobacteria</taxon>
        <taxon>Vibrionales</taxon>
        <taxon>Vibrionaceae</taxon>
        <taxon>Vibrio</taxon>
    </lineage>
</organism>
<dbReference type="PANTHER" id="PTHR42988:SF2">
    <property type="entry name" value="CYCLIC NUCLEOTIDE PHOSPHODIESTERASE CBUA0032-RELATED"/>
    <property type="match status" value="1"/>
</dbReference>
<dbReference type="Proteomes" id="UP000198854">
    <property type="component" value="Unassembled WGS sequence"/>
</dbReference>
<dbReference type="Pfam" id="PF00149">
    <property type="entry name" value="Metallophos"/>
    <property type="match status" value="1"/>
</dbReference>
<dbReference type="Gene3D" id="3.60.21.10">
    <property type="match status" value="1"/>
</dbReference>
<keyword evidence="3" id="KW-0408">Iron</keyword>
<evidence type="ECO:0000256" key="3">
    <source>
        <dbReference type="ARBA" id="ARBA00023004"/>
    </source>
</evidence>
<dbReference type="InterPro" id="IPR050884">
    <property type="entry name" value="CNP_phosphodiesterase-III"/>
</dbReference>
<name>A0A1G8CS66_9VIBR</name>
<dbReference type="GO" id="GO:0046872">
    <property type="term" value="F:metal ion binding"/>
    <property type="evidence" value="ECO:0007669"/>
    <property type="project" value="UniProtKB-KW"/>
</dbReference>
<dbReference type="EMBL" id="FNDD01000017">
    <property type="protein sequence ID" value="SDH48387.1"/>
    <property type="molecule type" value="Genomic_DNA"/>
</dbReference>
<keyword evidence="7" id="KW-1185">Reference proteome</keyword>
<dbReference type="InterPro" id="IPR004843">
    <property type="entry name" value="Calcineurin-like_PHP"/>
</dbReference>
<accession>A0A1G8CS66</accession>
<evidence type="ECO:0000313" key="7">
    <source>
        <dbReference type="Proteomes" id="UP000198854"/>
    </source>
</evidence>
<dbReference type="OrthoDB" id="9784378at2"/>
<keyword evidence="2" id="KW-0378">Hydrolase</keyword>
<reference evidence="6 7" key="1">
    <citation type="submission" date="2016-10" db="EMBL/GenBank/DDBJ databases">
        <authorList>
            <person name="de Groot N.N."/>
        </authorList>
    </citation>
    <scope>NUCLEOTIDE SEQUENCE [LARGE SCALE GENOMIC DNA]</scope>
    <source>
        <strain evidence="6 7">CGMCC 1.10228</strain>
    </source>
</reference>